<protein>
    <submittedName>
        <fullName evidence="1">Uncharacterized protein</fullName>
    </submittedName>
</protein>
<gene>
    <name evidence="1" type="ORF">ES288_D10G230700v1</name>
</gene>
<proteinExistence type="predicted"/>
<dbReference type="AlphaFoldDB" id="A0A5D2B652"/>
<dbReference type="EMBL" id="CM017710">
    <property type="protein sequence ID" value="TYG51112.1"/>
    <property type="molecule type" value="Genomic_DNA"/>
</dbReference>
<dbReference type="Proteomes" id="UP000323506">
    <property type="component" value="Chromosome D10"/>
</dbReference>
<keyword evidence="2" id="KW-1185">Reference proteome</keyword>
<accession>A0A5D2B652</accession>
<sequence length="38" mass="3870">MPSAVQRLLECSFDSDYDGVNSIQATAGEGARGPGAKA</sequence>
<name>A0A5D2B652_GOSDA</name>
<reference evidence="1 2" key="1">
    <citation type="submission" date="2019-06" db="EMBL/GenBank/DDBJ databases">
        <title>WGS assembly of Gossypium darwinii.</title>
        <authorList>
            <person name="Chen Z.J."/>
            <person name="Sreedasyam A."/>
            <person name="Ando A."/>
            <person name="Song Q."/>
            <person name="De L."/>
            <person name="Hulse-Kemp A."/>
            <person name="Ding M."/>
            <person name="Ye W."/>
            <person name="Kirkbride R."/>
            <person name="Jenkins J."/>
            <person name="Plott C."/>
            <person name="Lovell J."/>
            <person name="Lin Y.-M."/>
            <person name="Vaughn R."/>
            <person name="Liu B."/>
            <person name="Li W."/>
            <person name="Simpson S."/>
            <person name="Scheffler B."/>
            <person name="Saski C."/>
            <person name="Grover C."/>
            <person name="Hu G."/>
            <person name="Conover J."/>
            <person name="Carlson J."/>
            <person name="Shu S."/>
            <person name="Boston L."/>
            <person name="Williams M."/>
            <person name="Peterson D."/>
            <person name="Mcgee K."/>
            <person name="Jones D."/>
            <person name="Wendel J."/>
            <person name="Stelly D."/>
            <person name="Grimwood J."/>
            <person name="Schmutz J."/>
        </authorList>
    </citation>
    <scope>NUCLEOTIDE SEQUENCE [LARGE SCALE GENOMIC DNA]</scope>
    <source>
        <strain evidence="1">1808015.09</strain>
    </source>
</reference>
<organism evidence="1 2">
    <name type="scientific">Gossypium darwinii</name>
    <name type="common">Darwin's cotton</name>
    <name type="synonym">Gossypium barbadense var. darwinii</name>
    <dbReference type="NCBI Taxonomy" id="34276"/>
    <lineage>
        <taxon>Eukaryota</taxon>
        <taxon>Viridiplantae</taxon>
        <taxon>Streptophyta</taxon>
        <taxon>Embryophyta</taxon>
        <taxon>Tracheophyta</taxon>
        <taxon>Spermatophyta</taxon>
        <taxon>Magnoliopsida</taxon>
        <taxon>eudicotyledons</taxon>
        <taxon>Gunneridae</taxon>
        <taxon>Pentapetalae</taxon>
        <taxon>rosids</taxon>
        <taxon>malvids</taxon>
        <taxon>Malvales</taxon>
        <taxon>Malvaceae</taxon>
        <taxon>Malvoideae</taxon>
        <taxon>Gossypium</taxon>
    </lineage>
</organism>
<evidence type="ECO:0000313" key="2">
    <source>
        <dbReference type="Proteomes" id="UP000323506"/>
    </source>
</evidence>
<evidence type="ECO:0000313" key="1">
    <source>
        <dbReference type="EMBL" id="TYG51112.1"/>
    </source>
</evidence>